<organism evidence="1 2">
    <name type="scientific">Clostridium lentum</name>
    <dbReference type="NCBI Taxonomy" id="2763037"/>
    <lineage>
        <taxon>Bacteria</taxon>
        <taxon>Bacillati</taxon>
        <taxon>Bacillota</taxon>
        <taxon>Clostridia</taxon>
        <taxon>Eubacteriales</taxon>
        <taxon>Clostridiaceae</taxon>
        <taxon>Clostridium</taxon>
    </lineage>
</organism>
<accession>A0A8I0A7W1</accession>
<dbReference type="Pfam" id="PF11148">
    <property type="entry name" value="DUF2922"/>
    <property type="match status" value="1"/>
</dbReference>
<name>A0A8I0A7W1_9CLOT</name>
<proteinExistence type="predicted"/>
<reference evidence="1" key="1">
    <citation type="submission" date="2020-08" db="EMBL/GenBank/DDBJ databases">
        <title>Genome public.</title>
        <authorList>
            <person name="Liu C."/>
            <person name="Sun Q."/>
        </authorList>
    </citation>
    <scope>NUCLEOTIDE SEQUENCE</scope>
    <source>
        <strain evidence="1">NSJ-42</strain>
    </source>
</reference>
<dbReference type="RefSeq" id="WP_186835642.1">
    <property type="nucleotide sequence ID" value="NZ_JACOOQ010000029.1"/>
</dbReference>
<dbReference type="EMBL" id="JACOOQ010000029">
    <property type="protein sequence ID" value="MBC5641219.1"/>
    <property type="molecule type" value="Genomic_DNA"/>
</dbReference>
<dbReference type="AlphaFoldDB" id="A0A8I0A7W1"/>
<keyword evidence="2" id="KW-1185">Reference proteome</keyword>
<sequence length="72" mass="7932">MEYSLQMVFLCESGEKSSITISDVKPGLTNSDVIALMDTIIASNVFETSKGALISKYSAQVVQREVTKWDLN</sequence>
<comment type="caution">
    <text evidence="1">The sequence shown here is derived from an EMBL/GenBank/DDBJ whole genome shotgun (WGS) entry which is preliminary data.</text>
</comment>
<evidence type="ECO:0000313" key="1">
    <source>
        <dbReference type="EMBL" id="MBC5641219.1"/>
    </source>
</evidence>
<evidence type="ECO:0000313" key="2">
    <source>
        <dbReference type="Proteomes" id="UP000662088"/>
    </source>
</evidence>
<gene>
    <name evidence="1" type="ORF">H8R92_12690</name>
</gene>
<protein>
    <submittedName>
        <fullName evidence="1">DUF2922 domain-containing protein</fullName>
    </submittedName>
</protein>
<dbReference type="InterPro" id="IPR021321">
    <property type="entry name" value="DUF2922"/>
</dbReference>
<dbReference type="Proteomes" id="UP000662088">
    <property type="component" value="Unassembled WGS sequence"/>
</dbReference>